<dbReference type="EMBL" id="GBRH01174412">
    <property type="protein sequence ID" value="JAE23484.1"/>
    <property type="molecule type" value="Transcribed_RNA"/>
</dbReference>
<reference evidence="2" key="1">
    <citation type="submission" date="2014-09" db="EMBL/GenBank/DDBJ databases">
        <authorList>
            <person name="Magalhaes I.L.F."/>
            <person name="Oliveira U."/>
            <person name="Santos F.R."/>
            <person name="Vidigal T.H.D.A."/>
            <person name="Brescovit A.D."/>
            <person name="Santos A.J."/>
        </authorList>
    </citation>
    <scope>NUCLEOTIDE SEQUENCE</scope>
    <source>
        <tissue evidence="2">Shoot tissue taken approximately 20 cm above the soil surface</tissue>
    </source>
</reference>
<name>A0A0A9GJ76_ARUDO</name>
<feature type="region of interest" description="Disordered" evidence="1">
    <location>
        <begin position="1"/>
        <end position="26"/>
    </location>
</feature>
<evidence type="ECO:0000256" key="1">
    <source>
        <dbReference type="SAM" id="MobiDB-lite"/>
    </source>
</evidence>
<accession>A0A0A9GJ76</accession>
<organism evidence="2">
    <name type="scientific">Arundo donax</name>
    <name type="common">Giant reed</name>
    <name type="synonym">Donax arundinaceus</name>
    <dbReference type="NCBI Taxonomy" id="35708"/>
    <lineage>
        <taxon>Eukaryota</taxon>
        <taxon>Viridiplantae</taxon>
        <taxon>Streptophyta</taxon>
        <taxon>Embryophyta</taxon>
        <taxon>Tracheophyta</taxon>
        <taxon>Spermatophyta</taxon>
        <taxon>Magnoliopsida</taxon>
        <taxon>Liliopsida</taxon>
        <taxon>Poales</taxon>
        <taxon>Poaceae</taxon>
        <taxon>PACMAD clade</taxon>
        <taxon>Arundinoideae</taxon>
        <taxon>Arundineae</taxon>
        <taxon>Arundo</taxon>
    </lineage>
</organism>
<sequence length="26" mass="2884">MQISHVSSSQDKKESAIMYMIGTTNP</sequence>
<evidence type="ECO:0000313" key="2">
    <source>
        <dbReference type="EMBL" id="JAE23484.1"/>
    </source>
</evidence>
<proteinExistence type="predicted"/>
<protein>
    <submittedName>
        <fullName evidence="2">Uncharacterized protein</fullName>
    </submittedName>
</protein>
<reference evidence="2" key="2">
    <citation type="journal article" date="2015" name="Data Brief">
        <title>Shoot transcriptome of the giant reed, Arundo donax.</title>
        <authorList>
            <person name="Barrero R.A."/>
            <person name="Guerrero F.D."/>
            <person name="Moolhuijzen P."/>
            <person name="Goolsby J.A."/>
            <person name="Tidwell J."/>
            <person name="Bellgard S.E."/>
            <person name="Bellgard M.I."/>
        </authorList>
    </citation>
    <scope>NUCLEOTIDE SEQUENCE</scope>
    <source>
        <tissue evidence="2">Shoot tissue taken approximately 20 cm above the soil surface</tissue>
    </source>
</reference>
<dbReference type="AlphaFoldDB" id="A0A0A9GJ76"/>